<proteinExistence type="predicted"/>
<dbReference type="AlphaFoldDB" id="A0A6C0EP08"/>
<accession>A0A6C0EP08</accession>
<reference evidence="1" key="1">
    <citation type="journal article" date="2020" name="Nature">
        <title>Giant virus diversity and host interactions through global metagenomics.</title>
        <authorList>
            <person name="Schulz F."/>
            <person name="Roux S."/>
            <person name="Paez-Espino D."/>
            <person name="Jungbluth S."/>
            <person name="Walsh D.A."/>
            <person name="Denef V.J."/>
            <person name="McMahon K.D."/>
            <person name="Konstantinidis K.T."/>
            <person name="Eloe-Fadrosh E.A."/>
            <person name="Kyrpides N.C."/>
            <person name="Woyke T."/>
        </authorList>
    </citation>
    <scope>NUCLEOTIDE SEQUENCE</scope>
    <source>
        <strain evidence="1">GVMAG-M-3300009151-50</strain>
    </source>
</reference>
<evidence type="ECO:0000313" key="1">
    <source>
        <dbReference type="EMBL" id="QHT30926.1"/>
    </source>
</evidence>
<sequence>MEEATIRYANTLSKEHKVEFIEYLKVFNSNDMDELVDRHKKMGVKKFRARGSSFQTFLMTFFETKEALDKLLSERQSHST</sequence>
<dbReference type="EMBL" id="MN738914">
    <property type="protein sequence ID" value="QHT30926.1"/>
    <property type="molecule type" value="Genomic_DNA"/>
</dbReference>
<protein>
    <submittedName>
        <fullName evidence="1">Uncharacterized protein</fullName>
    </submittedName>
</protein>
<name>A0A6C0EP08_9ZZZZ</name>
<organism evidence="1">
    <name type="scientific">viral metagenome</name>
    <dbReference type="NCBI Taxonomy" id="1070528"/>
    <lineage>
        <taxon>unclassified sequences</taxon>
        <taxon>metagenomes</taxon>
        <taxon>organismal metagenomes</taxon>
    </lineage>
</organism>